<name>A0A8T2QDI8_CERRI</name>
<feature type="compositionally biased region" description="Basic and acidic residues" evidence="1">
    <location>
        <begin position="1"/>
        <end position="17"/>
    </location>
</feature>
<accession>A0A8T2QDI8</accession>
<evidence type="ECO:0000256" key="1">
    <source>
        <dbReference type="SAM" id="MobiDB-lite"/>
    </source>
</evidence>
<protein>
    <submittedName>
        <fullName evidence="2">Uncharacterized protein</fullName>
    </submittedName>
</protein>
<dbReference type="Proteomes" id="UP000825935">
    <property type="component" value="Chromosome 35"/>
</dbReference>
<organism evidence="2 3">
    <name type="scientific">Ceratopteris richardii</name>
    <name type="common">Triangle waterfern</name>
    <dbReference type="NCBI Taxonomy" id="49495"/>
    <lineage>
        <taxon>Eukaryota</taxon>
        <taxon>Viridiplantae</taxon>
        <taxon>Streptophyta</taxon>
        <taxon>Embryophyta</taxon>
        <taxon>Tracheophyta</taxon>
        <taxon>Polypodiopsida</taxon>
        <taxon>Polypodiidae</taxon>
        <taxon>Polypodiales</taxon>
        <taxon>Pteridineae</taxon>
        <taxon>Pteridaceae</taxon>
        <taxon>Parkerioideae</taxon>
        <taxon>Ceratopteris</taxon>
    </lineage>
</organism>
<comment type="caution">
    <text evidence="2">The sequence shown here is derived from an EMBL/GenBank/DDBJ whole genome shotgun (WGS) entry which is preliminary data.</text>
</comment>
<feature type="region of interest" description="Disordered" evidence="1">
    <location>
        <begin position="1"/>
        <end position="27"/>
    </location>
</feature>
<dbReference type="AlphaFoldDB" id="A0A8T2QDI8"/>
<keyword evidence="3" id="KW-1185">Reference proteome</keyword>
<proteinExistence type="predicted"/>
<evidence type="ECO:0000313" key="3">
    <source>
        <dbReference type="Proteomes" id="UP000825935"/>
    </source>
</evidence>
<dbReference type="EMBL" id="CM035440">
    <property type="protein sequence ID" value="KAH7282187.1"/>
    <property type="molecule type" value="Genomic_DNA"/>
</dbReference>
<evidence type="ECO:0000313" key="2">
    <source>
        <dbReference type="EMBL" id="KAH7282187.1"/>
    </source>
</evidence>
<gene>
    <name evidence="2" type="ORF">KP509_35G017700</name>
</gene>
<sequence length="91" mass="10638">MIVNKLEDRNYEEHDPRTTGQKSNSGVLPWFSENRMKKVIEGRDQPLRPLYPSSFRLFESLKVLAIALFIMHGTDQGAGFQRFKDRNLRLT</sequence>
<reference evidence="2" key="1">
    <citation type="submission" date="2021-08" db="EMBL/GenBank/DDBJ databases">
        <title>WGS assembly of Ceratopteris richardii.</title>
        <authorList>
            <person name="Marchant D.B."/>
            <person name="Chen G."/>
            <person name="Jenkins J."/>
            <person name="Shu S."/>
            <person name="Leebens-Mack J."/>
            <person name="Grimwood J."/>
            <person name="Schmutz J."/>
            <person name="Soltis P."/>
            <person name="Soltis D."/>
            <person name="Chen Z.-H."/>
        </authorList>
    </citation>
    <scope>NUCLEOTIDE SEQUENCE</scope>
    <source>
        <strain evidence="2">Whitten #5841</strain>
        <tissue evidence="2">Leaf</tissue>
    </source>
</reference>